<feature type="domain" description="AAA" evidence="1">
    <location>
        <begin position="42"/>
        <end position="177"/>
    </location>
</feature>
<evidence type="ECO:0000259" key="2">
    <source>
        <dbReference type="Pfam" id="PF13635"/>
    </source>
</evidence>
<dbReference type="Pfam" id="PF13635">
    <property type="entry name" value="DUF4143"/>
    <property type="match status" value="1"/>
</dbReference>
<protein>
    <recommendedName>
        <fullName evidence="5">AAA+ ATPase domain-containing protein</fullName>
    </recommendedName>
</protein>
<evidence type="ECO:0000313" key="4">
    <source>
        <dbReference type="Proteomes" id="UP000231252"/>
    </source>
</evidence>
<feature type="domain" description="DUF4143" evidence="2">
    <location>
        <begin position="230"/>
        <end position="373"/>
    </location>
</feature>
<proteinExistence type="predicted"/>
<accession>A0A2H0XCS6</accession>
<organism evidence="3 4">
    <name type="scientific">candidate division WWE3 bacterium CG08_land_8_20_14_0_20_41_10</name>
    <dbReference type="NCBI Taxonomy" id="1975085"/>
    <lineage>
        <taxon>Bacteria</taxon>
        <taxon>Katanobacteria</taxon>
    </lineage>
</organism>
<dbReference type="PANTHER" id="PTHR33295:SF18">
    <property type="entry name" value="AAA+ ATPASE DOMAIN-CONTAINING PROTEIN"/>
    <property type="match status" value="1"/>
</dbReference>
<dbReference type="Pfam" id="PF13173">
    <property type="entry name" value="AAA_14"/>
    <property type="match status" value="1"/>
</dbReference>
<dbReference type="InterPro" id="IPR025420">
    <property type="entry name" value="DUF4143"/>
</dbReference>
<evidence type="ECO:0000313" key="3">
    <source>
        <dbReference type="EMBL" id="PIS22744.1"/>
    </source>
</evidence>
<dbReference type="AlphaFoldDB" id="A0A2H0XCS6"/>
<dbReference type="InterPro" id="IPR027417">
    <property type="entry name" value="P-loop_NTPase"/>
</dbReference>
<comment type="caution">
    <text evidence="3">The sequence shown here is derived from an EMBL/GenBank/DDBJ whole genome shotgun (WGS) entry which is preliminary data.</text>
</comment>
<dbReference type="Gene3D" id="3.40.50.300">
    <property type="entry name" value="P-loop containing nucleotide triphosphate hydrolases"/>
    <property type="match status" value="1"/>
</dbReference>
<evidence type="ECO:0000259" key="1">
    <source>
        <dbReference type="Pfam" id="PF13173"/>
    </source>
</evidence>
<dbReference type="Proteomes" id="UP000231252">
    <property type="component" value="Unassembled WGS sequence"/>
</dbReference>
<sequence>MTSASQILEDLRKWNTWDKPLEAGFARQTYLNQLVDLIDMPEVVALVGIRRCGKSFTAYQLLNHVSQNRVSPQNTLLINFEDPALGLDLNAQDLIAVFEAYLQVKQPQGKVYIFLDEVQHVKDWQKFVFTLYDTARNDVKIVVTGSNTSLLDSDISTLLSGRYIHKRIFPLSFKEFLQFKNIDPSTQQRPYLFGSLQEYMEYGGFPRVVLEGTLEGKNLLLAEYFNSIVERDIIYHNNLRSKVEVKNLAQMLMSNPSQIFSFSKMGNSLGITPKDMSKYVGYFEDAYLAGLSKKYDTSVKKQLLNPKKIYLADTGLCTSVGFRFSQNYGHFLENLVYNHLLAKGLDIYYYTNGGEIDMLCRRGINVKMLVNVCYNLTPENFDRETKPLIETDFKDAQKMVVYWTMDRSLAPVAGVEFVNILDFLLLL</sequence>
<dbReference type="EMBL" id="PEYU01000005">
    <property type="protein sequence ID" value="PIS22744.1"/>
    <property type="molecule type" value="Genomic_DNA"/>
</dbReference>
<gene>
    <name evidence="3" type="ORF">COT50_00310</name>
</gene>
<name>A0A2H0XCS6_UNCKA</name>
<dbReference type="InterPro" id="IPR041682">
    <property type="entry name" value="AAA_14"/>
</dbReference>
<dbReference type="SUPFAM" id="SSF52540">
    <property type="entry name" value="P-loop containing nucleoside triphosphate hydrolases"/>
    <property type="match status" value="1"/>
</dbReference>
<evidence type="ECO:0008006" key="5">
    <source>
        <dbReference type="Google" id="ProtNLM"/>
    </source>
</evidence>
<dbReference type="PANTHER" id="PTHR33295">
    <property type="entry name" value="ATPASE"/>
    <property type="match status" value="1"/>
</dbReference>
<reference evidence="4" key="1">
    <citation type="submission" date="2017-09" db="EMBL/GenBank/DDBJ databases">
        <title>Depth-based differentiation of microbial function through sediment-hosted aquifers and enrichment of novel symbionts in the deep terrestrial subsurface.</title>
        <authorList>
            <person name="Probst A.J."/>
            <person name="Ladd B."/>
            <person name="Jarett J.K."/>
            <person name="Geller-Mcgrath D.E."/>
            <person name="Sieber C.M.K."/>
            <person name="Emerson J.B."/>
            <person name="Anantharaman K."/>
            <person name="Thomas B.C."/>
            <person name="Malmstrom R."/>
            <person name="Stieglmeier M."/>
            <person name="Klingl A."/>
            <person name="Woyke T."/>
            <person name="Ryan C.M."/>
            <person name="Banfield J.F."/>
        </authorList>
    </citation>
    <scope>NUCLEOTIDE SEQUENCE [LARGE SCALE GENOMIC DNA]</scope>
</reference>